<proteinExistence type="predicted"/>
<keyword evidence="3" id="KW-1185">Reference proteome</keyword>
<evidence type="ECO:0000313" key="2">
    <source>
        <dbReference type="EMBL" id="MFK2824477.1"/>
    </source>
</evidence>
<keyword evidence="1" id="KW-1133">Transmembrane helix</keyword>
<evidence type="ECO:0000313" key="3">
    <source>
        <dbReference type="Proteomes" id="UP001619911"/>
    </source>
</evidence>
<feature type="transmembrane region" description="Helical" evidence="1">
    <location>
        <begin position="16"/>
        <end position="38"/>
    </location>
</feature>
<feature type="transmembrane region" description="Helical" evidence="1">
    <location>
        <begin position="135"/>
        <end position="159"/>
    </location>
</feature>
<dbReference type="Proteomes" id="UP001619911">
    <property type="component" value="Unassembled WGS sequence"/>
</dbReference>
<feature type="transmembrane region" description="Helical" evidence="1">
    <location>
        <begin position="87"/>
        <end position="115"/>
    </location>
</feature>
<dbReference type="RefSeq" id="WP_404314032.1">
    <property type="nucleotide sequence ID" value="NZ_JAUIYO010000001.1"/>
</dbReference>
<evidence type="ECO:0008006" key="4">
    <source>
        <dbReference type="Google" id="ProtNLM"/>
    </source>
</evidence>
<keyword evidence="1" id="KW-0472">Membrane</keyword>
<reference evidence="2 3" key="1">
    <citation type="submission" date="2023-07" db="EMBL/GenBank/DDBJ databases">
        <title>Bacillus lucianemedeirus sp. nov, a new species isolated from an immunobiological production facility.</title>
        <authorList>
            <person name="Costa L.V."/>
            <person name="Miranda R.V.S.L."/>
            <person name="Brandao M.L.L."/>
            <person name="Reis C.M.F."/>
            <person name="Frazao A.M."/>
            <person name="Cruz F.V."/>
            <person name="Baio P.V.P."/>
            <person name="Veras J.F.C."/>
            <person name="Ramos J.N."/>
            <person name="Vieira V."/>
        </authorList>
    </citation>
    <scope>NUCLEOTIDE SEQUENCE [LARGE SCALE GENOMIC DNA]</scope>
    <source>
        <strain evidence="2 3">B190/17</strain>
    </source>
</reference>
<keyword evidence="1" id="KW-0812">Transmembrane</keyword>
<feature type="transmembrane region" description="Helical" evidence="1">
    <location>
        <begin position="231"/>
        <end position="252"/>
    </location>
</feature>
<dbReference type="EMBL" id="JAUIYO010000001">
    <property type="protein sequence ID" value="MFK2824477.1"/>
    <property type="molecule type" value="Genomic_DNA"/>
</dbReference>
<accession>A0ABW8I4S5</accession>
<gene>
    <name evidence="2" type="ORF">QYG89_02030</name>
</gene>
<feature type="transmembrane region" description="Helical" evidence="1">
    <location>
        <begin position="44"/>
        <end position="66"/>
    </location>
</feature>
<feature type="transmembrane region" description="Helical" evidence="1">
    <location>
        <begin position="171"/>
        <end position="188"/>
    </location>
</feature>
<name>A0ABW8I4S5_9BACI</name>
<sequence length="258" mass="29370">MFQGLLKKDFLLIKNYFWLWLTLVLAAYFCGVAFAVYYGKFYLVFPFLFAIYFFHVGLLGITEMMLLKSEEKGHYWLHGTAGGIKLLLSKMLIGLLVFFVSLVLTDVLALISLNIALPEGLINTSDNRLPYTEGFLLNIALTAGALYFAIWGLFLWTVYHSLNGYPVLKKIRWLLVMGVYFLVQWGTAKVMQIPLIQKWFASWTVNIGETGESAWGIGGMRFSVVNGDLQLWPMILSILFHVALFLAAAWLLNRKVEV</sequence>
<organism evidence="2 3">
    <name type="scientific">Bacillus lumedeiriae</name>
    <dbReference type="NCBI Taxonomy" id="3058829"/>
    <lineage>
        <taxon>Bacteria</taxon>
        <taxon>Bacillati</taxon>
        <taxon>Bacillota</taxon>
        <taxon>Bacilli</taxon>
        <taxon>Bacillales</taxon>
        <taxon>Bacillaceae</taxon>
        <taxon>Bacillus</taxon>
    </lineage>
</organism>
<evidence type="ECO:0000256" key="1">
    <source>
        <dbReference type="SAM" id="Phobius"/>
    </source>
</evidence>
<comment type="caution">
    <text evidence="2">The sequence shown here is derived from an EMBL/GenBank/DDBJ whole genome shotgun (WGS) entry which is preliminary data.</text>
</comment>
<protein>
    <recommendedName>
        <fullName evidence="4">ABC transporter permease</fullName>
    </recommendedName>
</protein>